<gene>
    <name evidence="3" type="ORF">Anas_07250</name>
</gene>
<organism evidence="3 4">
    <name type="scientific">Armadillidium nasatum</name>
    <dbReference type="NCBI Taxonomy" id="96803"/>
    <lineage>
        <taxon>Eukaryota</taxon>
        <taxon>Metazoa</taxon>
        <taxon>Ecdysozoa</taxon>
        <taxon>Arthropoda</taxon>
        <taxon>Crustacea</taxon>
        <taxon>Multicrustacea</taxon>
        <taxon>Malacostraca</taxon>
        <taxon>Eumalacostraca</taxon>
        <taxon>Peracarida</taxon>
        <taxon>Isopoda</taxon>
        <taxon>Oniscidea</taxon>
        <taxon>Crinocheta</taxon>
        <taxon>Armadillidiidae</taxon>
        <taxon>Armadillidium</taxon>
    </lineage>
</organism>
<feature type="coiled-coil region" evidence="1">
    <location>
        <begin position="65"/>
        <end position="99"/>
    </location>
</feature>
<evidence type="ECO:0000313" key="4">
    <source>
        <dbReference type="Proteomes" id="UP000326759"/>
    </source>
</evidence>
<feature type="domain" description="Dilute" evidence="2">
    <location>
        <begin position="1"/>
        <end position="88"/>
    </location>
</feature>
<proteinExistence type="predicted"/>
<name>A0A5N5SYR0_9CRUS</name>
<keyword evidence="1" id="KW-0175">Coiled coil</keyword>
<comment type="caution">
    <text evidence="3">The sequence shown here is derived from an EMBL/GenBank/DDBJ whole genome shotgun (WGS) entry which is preliminary data.</text>
</comment>
<evidence type="ECO:0000259" key="2">
    <source>
        <dbReference type="PROSITE" id="PS51126"/>
    </source>
</evidence>
<dbReference type="OrthoDB" id="6377156at2759"/>
<accession>A0A5N5SYR0</accession>
<reference evidence="3 4" key="1">
    <citation type="journal article" date="2019" name="PLoS Biol.">
        <title>Sex chromosomes control vertical transmission of feminizing Wolbachia symbionts in an isopod.</title>
        <authorList>
            <person name="Becking T."/>
            <person name="Chebbi M.A."/>
            <person name="Giraud I."/>
            <person name="Moumen B."/>
            <person name="Laverre T."/>
            <person name="Caubet Y."/>
            <person name="Peccoud J."/>
            <person name="Gilbert C."/>
            <person name="Cordaux R."/>
        </authorList>
    </citation>
    <scope>NUCLEOTIDE SEQUENCE [LARGE SCALE GENOMIC DNA]</scope>
    <source>
        <strain evidence="3">ANa2</strain>
        <tissue evidence="3">Whole body excluding digestive tract and cuticle</tissue>
    </source>
</reference>
<dbReference type="AlphaFoldDB" id="A0A5N5SYR0"/>
<dbReference type="InterPro" id="IPR002710">
    <property type="entry name" value="Dilute_dom"/>
</dbReference>
<sequence length="209" mass="24036">MKSKLSILECWVNDLGEQNSILVSTVEELEREASRRVSLLQEKLDKMAVVTRDSCLSLRDHQVQVTSLIKQKLVAEDEVKNLRDKILNLEESKTSLLQENSFLRQDFDNILSRGRLTGRWDCTDFTFNLIRPPENLLRSDSVKYLSGNASPKHFEGSDSPKSQRGSLSSLLAEYELSNNNIDILANRLAELRRRMFAITPSKYLFEEEK</sequence>
<dbReference type="PROSITE" id="PS51126">
    <property type="entry name" value="DILUTE"/>
    <property type="match status" value="1"/>
</dbReference>
<evidence type="ECO:0000256" key="1">
    <source>
        <dbReference type="SAM" id="Coils"/>
    </source>
</evidence>
<evidence type="ECO:0000313" key="3">
    <source>
        <dbReference type="EMBL" id="KAB7499356.1"/>
    </source>
</evidence>
<dbReference type="Proteomes" id="UP000326759">
    <property type="component" value="Unassembled WGS sequence"/>
</dbReference>
<keyword evidence="4" id="KW-1185">Reference proteome</keyword>
<dbReference type="EMBL" id="SEYY01018443">
    <property type="protein sequence ID" value="KAB7499356.1"/>
    <property type="molecule type" value="Genomic_DNA"/>
</dbReference>
<protein>
    <recommendedName>
        <fullName evidence="2">Dilute domain-containing protein</fullName>
    </recommendedName>
</protein>